<dbReference type="GO" id="GO:0000139">
    <property type="term" value="C:Golgi membrane"/>
    <property type="evidence" value="ECO:0007669"/>
    <property type="project" value="GOC"/>
</dbReference>
<comment type="caution">
    <text evidence="3">The sequence shown here is derived from an EMBL/GenBank/DDBJ whole genome shotgun (WGS) entry which is preliminary data.</text>
</comment>
<evidence type="ECO:0000313" key="3">
    <source>
        <dbReference type="EMBL" id="ORX63668.1"/>
    </source>
</evidence>
<keyword evidence="4" id="KW-1185">Reference proteome</keyword>
<evidence type="ECO:0000256" key="2">
    <source>
        <dbReference type="ARBA" id="ARBA00022833"/>
    </source>
</evidence>
<evidence type="ECO:0000313" key="4">
    <source>
        <dbReference type="Proteomes" id="UP000193498"/>
    </source>
</evidence>
<evidence type="ECO:0000256" key="1">
    <source>
        <dbReference type="ARBA" id="ARBA00022723"/>
    </source>
</evidence>
<dbReference type="InParanoid" id="A0A1Y1VQW0"/>
<reference evidence="3 4" key="1">
    <citation type="submission" date="2016-07" db="EMBL/GenBank/DDBJ databases">
        <title>Pervasive Adenine N6-methylation of Active Genes in Fungi.</title>
        <authorList>
            <consortium name="DOE Joint Genome Institute"/>
            <person name="Mondo S.J."/>
            <person name="Dannebaum R.O."/>
            <person name="Kuo R.C."/>
            <person name="Labutti K."/>
            <person name="Haridas S."/>
            <person name="Kuo A."/>
            <person name="Salamov A."/>
            <person name="Ahrendt S.R."/>
            <person name="Lipzen A."/>
            <person name="Sullivan W."/>
            <person name="Andreopoulos W.B."/>
            <person name="Clum A."/>
            <person name="Lindquist E."/>
            <person name="Daum C."/>
            <person name="Ramamoorthy G.K."/>
            <person name="Gryganskyi A."/>
            <person name="Culley D."/>
            <person name="Magnuson J.K."/>
            <person name="James T.Y."/>
            <person name="O'Malley M.A."/>
            <person name="Stajich J.E."/>
            <person name="Spatafora J.W."/>
            <person name="Visel A."/>
            <person name="Grigoriev I.V."/>
        </authorList>
    </citation>
    <scope>NUCLEOTIDE SEQUENCE [LARGE SCALE GENOMIC DNA]</scope>
    <source>
        <strain evidence="3 4">CBS 931.73</strain>
    </source>
</reference>
<dbReference type="GO" id="GO:0048205">
    <property type="term" value="P:COPI coating of Golgi vesicle"/>
    <property type="evidence" value="ECO:0007669"/>
    <property type="project" value="TreeGrafter"/>
</dbReference>
<name>A0A1Y1VQW0_9FUNG</name>
<proteinExistence type="predicted"/>
<dbReference type="STRING" id="1314790.A0A1Y1VQW0"/>
<accession>A0A1Y1VQW0</accession>
<keyword evidence="1" id="KW-0479">Metal-binding</keyword>
<dbReference type="EMBL" id="MCFE01001280">
    <property type="protein sequence ID" value="ORX63668.1"/>
    <property type="molecule type" value="Genomic_DNA"/>
</dbReference>
<dbReference type="PANTHER" id="PTHR45686:SF4">
    <property type="entry name" value="ADP-RIBOSYLATION FACTOR GTPASE ACTIVATING PROTEIN 3, ISOFORM H"/>
    <property type="match status" value="1"/>
</dbReference>
<dbReference type="AlphaFoldDB" id="A0A1Y1VQW0"/>
<dbReference type="OrthoDB" id="983479at2759"/>
<sequence length="86" mass="9892">MVRLLEDSHYARDTFSSQKAISSDMYFGRDAYDPQHLSEQRTRLREFDGASSISSAQYFGRDEEANNDQPGKSLSIWIPSSRRLTI</sequence>
<dbReference type="GO" id="GO:0046872">
    <property type="term" value="F:metal ion binding"/>
    <property type="evidence" value="ECO:0007669"/>
    <property type="project" value="UniProtKB-KW"/>
</dbReference>
<dbReference type="PANTHER" id="PTHR45686">
    <property type="entry name" value="ADP-RIBOSYLATION FACTOR GTPASE ACTIVATING PROTEIN 3, ISOFORM H-RELATED"/>
    <property type="match status" value="1"/>
</dbReference>
<protein>
    <submittedName>
        <fullName evidence="3">Uncharacterized protein</fullName>
    </submittedName>
</protein>
<keyword evidence="2" id="KW-0862">Zinc</keyword>
<dbReference type="Proteomes" id="UP000193498">
    <property type="component" value="Unassembled WGS sequence"/>
</dbReference>
<gene>
    <name evidence="3" type="ORF">K493DRAFT_249838</name>
</gene>
<organism evidence="3 4">
    <name type="scientific">Basidiobolus meristosporus CBS 931.73</name>
    <dbReference type="NCBI Taxonomy" id="1314790"/>
    <lineage>
        <taxon>Eukaryota</taxon>
        <taxon>Fungi</taxon>
        <taxon>Fungi incertae sedis</taxon>
        <taxon>Zoopagomycota</taxon>
        <taxon>Entomophthoromycotina</taxon>
        <taxon>Basidiobolomycetes</taxon>
        <taxon>Basidiobolales</taxon>
        <taxon>Basidiobolaceae</taxon>
        <taxon>Basidiobolus</taxon>
    </lineage>
</organism>